<proteinExistence type="inferred from homology"/>
<evidence type="ECO:0000256" key="11">
    <source>
        <dbReference type="SAM" id="Phobius"/>
    </source>
</evidence>
<dbReference type="GO" id="GO:0005886">
    <property type="term" value="C:plasma membrane"/>
    <property type="evidence" value="ECO:0007669"/>
    <property type="project" value="UniProtKB-SubCell"/>
</dbReference>
<dbReference type="Pfam" id="PF00691">
    <property type="entry name" value="OmpA"/>
    <property type="match status" value="1"/>
</dbReference>
<keyword evidence="14" id="KW-1185">Reference proteome</keyword>
<evidence type="ECO:0000256" key="7">
    <source>
        <dbReference type="ARBA" id="ARBA00023136"/>
    </source>
</evidence>
<evidence type="ECO:0000256" key="2">
    <source>
        <dbReference type="ARBA" id="ARBA00004442"/>
    </source>
</evidence>
<evidence type="ECO:0000259" key="12">
    <source>
        <dbReference type="PROSITE" id="PS51123"/>
    </source>
</evidence>
<dbReference type="EMBL" id="DF977000">
    <property type="protein sequence ID" value="GAQ24872.1"/>
    <property type="molecule type" value="Genomic_DNA"/>
</dbReference>
<protein>
    <submittedName>
        <fullName evidence="13">Chemotaxis protein MotB</fullName>
    </submittedName>
</protein>
<comment type="similarity">
    <text evidence="3">Belongs to the MotB family.</text>
</comment>
<dbReference type="PROSITE" id="PS51123">
    <property type="entry name" value="OMPA_2"/>
    <property type="match status" value="1"/>
</dbReference>
<feature type="domain" description="OmpA-like" evidence="12">
    <location>
        <begin position="127"/>
        <end position="248"/>
    </location>
</feature>
<evidence type="ECO:0000313" key="14">
    <source>
        <dbReference type="Proteomes" id="UP000062160"/>
    </source>
</evidence>
<feature type="transmembrane region" description="Helical" evidence="11">
    <location>
        <begin position="30"/>
        <end position="50"/>
    </location>
</feature>
<dbReference type="InterPro" id="IPR050330">
    <property type="entry name" value="Bact_OuterMem_StrucFunc"/>
</dbReference>
<dbReference type="Pfam" id="PF13677">
    <property type="entry name" value="MotB_plug"/>
    <property type="match status" value="1"/>
</dbReference>
<dbReference type="STRING" id="224999.GCA_001485475_00878"/>
<feature type="region of interest" description="Disordered" evidence="10">
    <location>
        <begin position="1"/>
        <end position="22"/>
    </location>
</feature>
<dbReference type="RefSeq" id="WP_059032099.1">
    <property type="nucleotide sequence ID" value="NZ_BSDN01000003.1"/>
</dbReference>
<dbReference type="InterPro" id="IPR025713">
    <property type="entry name" value="MotB-like_N_dom"/>
</dbReference>
<dbReference type="InterPro" id="IPR006664">
    <property type="entry name" value="OMP_bac"/>
</dbReference>
<organism evidence="13">
    <name type="scientific">Tepidanaerobacter syntrophicus</name>
    <dbReference type="NCBI Taxonomy" id="224999"/>
    <lineage>
        <taxon>Bacteria</taxon>
        <taxon>Bacillati</taxon>
        <taxon>Bacillota</taxon>
        <taxon>Clostridia</taxon>
        <taxon>Thermosediminibacterales</taxon>
        <taxon>Tepidanaerobacteraceae</taxon>
        <taxon>Tepidanaerobacter</taxon>
    </lineage>
</organism>
<evidence type="ECO:0000256" key="4">
    <source>
        <dbReference type="ARBA" id="ARBA00022475"/>
    </source>
</evidence>
<keyword evidence="5 11" id="KW-0812">Transmembrane</keyword>
<evidence type="ECO:0000256" key="9">
    <source>
        <dbReference type="PROSITE-ProRule" id="PRU00473"/>
    </source>
</evidence>
<dbReference type="CDD" id="cd07185">
    <property type="entry name" value="OmpA_C-like"/>
    <property type="match status" value="1"/>
</dbReference>
<sequence length="253" mass="27818">MSKAKRNYDDEDNEEGEGGGHDNSGGLRWLLTYSDMITLLMAFFIVMYAMSQIDTAKYQSLSKSMGQALGGTNYIGMQSGGLIPGAEGGTELAGKTTEDSLEQIANDLTDYANNNDLSGKVSFFLSEEGLNISFTGSVLFDKGKADLRPEAIPALKEVANYLHKVPNYIGVAGSTDDLKISTEQFPSNWELSVIRATTVVRFLVEKEGIDPHRIIALGYGEYHPLYPNINEVNRSKNRRIDIIIYKSPPFLGN</sequence>
<keyword evidence="6 11" id="KW-1133">Transmembrane helix</keyword>
<evidence type="ECO:0000256" key="8">
    <source>
        <dbReference type="ARBA" id="ARBA00023237"/>
    </source>
</evidence>
<accession>A0A0U9I3U1</accession>
<keyword evidence="4" id="KW-1003">Cell membrane</keyword>
<comment type="subcellular location">
    <subcellularLocation>
        <location evidence="1">Cell membrane</location>
        <topology evidence="1">Single-pass membrane protein</topology>
    </subcellularLocation>
    <subcellularLocation>
        <location evidence="2">Cell outer membrane</location>
    </subcellularLocation>
</comment>
<reference evidence="13" key="1">
    <citation type="journal article" date="2016" name="Genome Announc.">
        <title>Draft Genome Sequence of the Syntrophic Lactate-Degrading Bacterium Tepidanaerobacter syntrophicus JLT.</title>
        <authorList>
            <person name="Matsuura N."/>
            <person name="Ohashi A."/>
            <person name="Tourlousse D.M."/>
            <person name="Sekiguchi Y."/>
        </authorList>
    </citation>
    <scope>NUCLEOTIDE SEQUENCE [LARGE SCALE GENOMIC DNA]</scope>
    <source>
        <strain evidence="13">JL</strain>
    </source>
</reference>
<dbReference type="SUPFAM" id="SSF103088">
    <property type="entry name" value="OmpA-like"/>
    <property type="match status" value="1"/>
</dbReference>
<dbReference type="PRINTS" id="PR01021">
    <property type="entry name" value="OMPADOMAIN"/>
</dbReference>
<dbReference type="AlphaFoldDB" id="A0A0U9I3U1"/>
<dbReference type="GO" id="GO:0009279">
    <property type="term" value="C:cell outer membrane"/>
    <property type="evidence" value="ECO:0007669"/>
    <property type="project" value="UniProtKB-SubCell"/>
</dbReference>
<evidence type="ECO:0000256" key="6">
    <source>
        <dbReference type="ARBA" id="ARBA00022989"/>
    </source>
</evidence>
<dbReference type="InterPro" id="IPR006665">
    <property type="entry name" value="OmpA-like"/>
</dbReference>
<dbReference type="Proteomes" id="UP000062160">
    <property type="component" value="Unassembled WGS sequence"/>
</dbReference>
<evidence type="ECO:0000313" key="13">
    <source>
        <dbReference type="EMBL" id="GAQ24872.1"/>
    </source>
</evidence>
<dbReference type="InterPro" id="IPR036737">
    <property type="entry name" value="OmpA-like_sf"/>
</dbReference>
<evidence type="ECO:0000256" key="1">
    <source>
        <dbReference type="ARBA" id="ARBA00004162"/>
    </source>
</evidence>
<evidence type="ECO:0000256" key="10">
    <source>
        <dbReference type="SAM" id="MobiDB-lite"/>
    </source>
</evidence>
<keyword evidence="8" id="KW-0998">Cell outer membrane</keyword>
<name>A0A0U9I3U1_9FIRM</name>
<dbReference type="PANTHER" id="PTHR30329">
    <property type="entry name" value="STATOR ELEMENT OF FLAGELLAR MOTOR COMPLEX"/>
    <property type="match status" value="1"/>
</dbReference>
<gene>
    <name evidence="13" type="ORF">TSYNT_6253</name>
</gene>
<evidence type="ECO:0000256" key="5">
    <source>
        <dbReference type="ARBA" id="ARBA00022692"/>
    </source>
</evidence>
<evidence type="ECO:0000256" key="3">
    <source>
        <dbReference type="ARBA" id="ARBA00008914"/>
    </source>
</evidence>
<dbReference type="PANTHER" id="PTHR30329:SF21">
    <property type="entry name" value="LIPOPROTEIN YIAD-RELATED"/>
    <property type="match status" value="1"/>
</dbReference>
<keyword evidence="7 9" id="KW-0472">Membrane</keyword>
<dbReference type="Gene3D" id="3.30.1330.60">
    <property type="entry name" value="OmpA-like domain"/>
    <property type="match status" value="1"/>
</dbReference>